<evidence type="ECO:0000256" key="4">
    <source>
        <dbReference type="ARBA" id="ARBA00023136"/>
    </source>
</evidence>
<dbReference type="InterPro" id="IPR011701">
    <property type="entry name" value="MFS"/>
</dbReference>
<feature type="transmembrane region" description="Helical" evidence="6">
    <location>
        <begin position="30"/>
        <end position="55"/>
    </location>
</feature>
<feature type="transmembrane region" description="Helical" evidence="6">
    <location>
        <begin position="181"/>
        <end position="200"/>
    </location>
</feature>
<evidence type="ECO:0000256" key="3">
    <source>
        <dbReference type="ARBA" id="ARBA00022989"/>
    </source>
</evidence>
<dbReference type="InterPro" id="IPR020846">
    <property type="entry name" value="MFS_dom"/>
</dbReference>
<name>A0A401VZT6_STREY</name>
<evidence type="ECO:0000256" key="5">
    <source>
        <dbReference type="SAM" id="MobiDB-lite"/>
    </source>
</evidence>
<evidence type="ECO:0000313" key="8">
    <source>
        <dbReference type="EMBL" id="GCD42577.1"/>
    </source>
</evidence>
<keyword evidence="2 6" id="KW-0812">Transmembrane</keyword>
<evidence type="ECO:0000259" key="7">
    <source>
        <dbReference type="PROSITE" id="PS50850"/>
    </source>
</evidence>
<dbReference type="EMBL" id="BHZD01000001">
    <property type="protein sequence ID" value="GCD42577.1"/>
    <property type="molecule type" value="Genomic_DNA"/>
</dbReference>
<evidence type="ECO:0000256" key="2">
    <source>
        <dbReference type="ARBA" id="ARBA00022692"/>
    </source>
</evidence>
<protein>
    <submittedName>
        <fullName evidence="8">MFS transporter</fullName>
    </submittedName>
</protein>
<feature type="transmembrane region" description="Helical" evidence="6">
    <location>
        <begin position="154"/>
        <end position="175"/>
    </location>
</feature>
<dbReference type="GO" id="GO:0022857">
    <property type="term" value="F:transmembrane transporter activity"/>
    <property type="evidence" value="ECO:0007669"/>
    <property type="project" value="InterPro"/>
</dbReference>
<feature type="region of interest" description="Disordered" evidence="5">
    <location>
        <begin position="212"/>
        <end position="251"/>
    </location>
</feature>
<dbReference type="Pfam" id="PF07690">
    <property type="entry name" value="MFS_1"/>
    <property type="match status" value="1"/>
</dbReference>
<evidence type="ECO:0000256" key="1">
    <source>
        <dbReference type="ARBA" id="ARBA00004651"/>
    </source>
</evidence>
<keyword evidence="9" id="KW-1185">Reference proteome</keyword>
<feature type="transmembrane region" description="Helical" evidence="6">
    <location>
        <begin position="268"/>
        <end position="289"/>
    </location>
</feature>
<dbReference type="Proteomes" id="UP000286746">
    <property type="component" value="Unassembled WGS sequence"/>
</dbReference>
<dbReference type="AlphaFoldDB" id="A0A401VZT6"/>
<accession>A0A401VZT6</accession>
<dbReference type="SUPFAM" id="SSF103473">
    <property type="entry name" value="MFS general substrate transporter"/>
    <property type="match status" value="1"/>
</dbReference>
<feature type="transmembrane region" description="Helical" evidence="6">
    <location>
        <begin position="124"/>
        <end position="142"/>
    </location>
</feature>
<dbReference type="PANTHER" id="PTHR11662:SF450">
    <property type="entry name" value="BLR1003 PROTEIN"/>
    <property type="match status" value="1"/>
</dbReference>
<dbReference type="InterPro" id="IPR036259">
    <property type="entry name" value="MFS_trans_sf"/>
</dbReference>
<dbReference type="InterPro" id="IPR050382">
    <property type="entry name" value="MFS_Na/Anion_cotransporter"/>
</dbReference>
<feature type="transmembrane region" description="Helical" evidence="6">
    <location>
        <begin position="304"/>
        <end position="325"/>
    </location>
</feature>
<dbReference type="Gene3D" id="1.20.1250.20">
    <property type="entry name" value="MFS general substrate transporter like domains"/>
    <property type="match status" value="2"/>
</dbReference>
<dbReference type="PANTHER" id="PTHR11662">
    <property type="entry name" value="SOLUTE CARRIER FAMILY 17"/>
    <property type="match status" value="1"/>
</dbReference>
<feature type="transmembrane region" description="Helical" evidence="6">
    <location>
        <begin position="440"/>
        <end position="461"/>
    </location>
</feature>
<reference evidence="8 9" key="1">
    <citation type="submission" date="2018-11" db="EMBL/GenBank/DDBJ databases">
        <title>Whole genome sequence of Streptomyces paromomycinus NBRC 15454(T).</title>
        <authorList>
            <person name="Komaki H."/>
            <person name="Tamura T."/>
        </authorList>
    </citation>
    <scope>NUCLEOTIDE SEQUENCE [LARGE SCALE GENOMIC DNA]</scope>
    <source>
        <strain evidence="8 9">NBRC 15454</strain>
    </source>
</reference>
<comment type="subcellular location">
    <subcellularLocation>
        <location evidence="1">Cell membrane</location>
        <topology evidence="1">Multi-pass membrane protein</topology>
    </subcellularLocation>
</comment>
<feature type="transmembrane region" description="Helical" evidence="6">
    <location>
        <begin position="370"/>
        <end position="392"/>
    </location>
</feature>
<organism evidence="8 9">
    <name type="scientific">Streptomyces paromomycinus</name>
    <name type="common">Streptomyces rimosus subsp. paromomycinus</name>
    <dbReference type="NCBI Taxonomy" id="92743"/>
    <lineage>
        <taxon>Bacteria</taxon>
        <taxon>Bacillati</taxon>
        <taxon>Actinomycetota</taxon>
        <taxon>Actinomycetes</taxon>
        <taxon>Kitasatosporales</taxon>
        <taxon>Streptomycetaceae</taxon>
        <taxon>Streptomyces</taxon>
    </lineage>
</organism>
<keyword evidence="3 6" id="KW-1133">Transmembrane helix</keyword>
<dbReference type="GO" id="GO:0005886">
    <property type="term" value="C:plasma membrane"/>
    <property type="evidence" value="ECO:0007669"/>
    <property type="project" value="UniProtKB-SubCell"/>
</dbReference>
<comment type="caution">
    <text evidence="8">The sequence shown here is derived from an EMBL/GenBank/DDBJ whole genome shotgun (WGS) entry which is preliminary data.</text>
</comment>
<evidence type="ECO:0000313" key="9">
    <source>
        <dbReference type="Proteomes" id="UP000286746"/>
    </source>
</evidence>
<keyword evidence="4 6" id="KW-0472">Membrane</keyword>
<sequence length="480" mass="49437">MTRAAGPGAHSGELPGMTASERRRAWRTTWLLVAFMLVNFADKTVLGLVAAPVMADLHLTRAQFGTASAAFFALFSLAALGGSFLTRTVRTPVLLLGMALLWSAAQLPMLLGVAGFGVLVATRVLLGAAEGPATPVAVHHLHGWFEERDRTLPTALFLASAAVGVAVAAPVLGAVTAAWGWRWAFGVVGLAGLVWAAVWLRYGEEGPLAPPVGRRPAGDAPVEQRSAGSVPVGQRPAGSVPAGRRPTGGASVGGGSVPYRKVLLSRTWLSAAFGAFAAFWTVSATLTWAADYFQEVSGLGLRRASLLIMLAALAKGTAMLVHGLLVQRAGRRAAVGLRPRVPLPAGVKSGLVLLLSGAATLAFAATDALWLKAVLLLGPMAVSDIIMTVAQTSVSRISPADRRGVTLGALTCVFALAGILAPAVTGRLVDAGETVADGYLGAYGTMAGLTMLAGVAVTLFLRPERDARRLGVAEATVVRG</sequence>
<feature type="transmembrane region" description="Helical" evidence="6">
    <location>
        <begin position="93"/>
        <end position="118"/>
    </location>
</feature>
<feature type="transmembrane region" description="Helical" evidence="6">
    <location>
        <begin position="67"/>
        <end position="86"/>
    </location>
</feature>
<feature type="domain" description="Major facilitator superfamily (MFS) profile" evidence="7">
    <location>
        <begin position="28"/>
        <end position="466"/>
    </location>
</feature>
<gene>
    <name evidence="8" type="ORF">GKJPGBOP_02241</name>
</gene>
<proteinExistence type="predicted"/>
<feature type="transmembrane region" description="Helical" evidence="6">
    <location>
        <begin position="345"/>
        <end position="364"/>
    </location>
</feature>
<dbReference type="PROSITE" id="PS50850">
    <property type="entry name" value="MFS"/>
    <property type="match status" value="1"/>
</dbReference>
<feature type="transmembrane region" description="Helical" evidence="6">
    <location>
        <begin position="404"/>
        <end position="428"/>
    </location>
</feature>
<evidence type="ECO:0000256" key="6">
    <source>
        <dbReference type="SAM" id="Phobius"/>
    </source>
</evidence>